<evidence type="ECO:0000256" key="2">
    <source>
        <dbReference type="ARBA" id="ARBA00023015"/>
    </source>
</evidence>
<keyword evidence="4" id="KW-0804">Transcription</keyword>
<reference evidence="8 9" key="1">
    <citation type="journal article" date="2016" name="Genome Biol. Evol.">
        <title>Divergent and convergent evolution of fungal pathogenicity.</title>
        <authorList>
            <person name="Shang Y."/>
            <person name="Xiao G."/>
            <person name="Zheng P."/>
            <person name="Cen K."/>
            <person name="Zhan S."/>
            <person name="Wang C."/>
        </authorList>
    </citation>
    <scope>NUCLEOTIDE SEQUENCE [LARGE SCALE GENOMIC DNA]</scope>
    <source>
        <strain evidence="8 9">RCEF 264</strain>
    </source>
</reference>
<dbReference type="InterPro" id="IPR051089">
    <property type="entry name" value="prtT"/>
</dbReference>
<comment type="subcellular location">
    <subcellularLocation>
        <location evidence="1">Nucleus</location>
    </subcellularLocation>
</comment>
<feature type="compositionally biased region" description="Low complexity" evidence="6">
    <location>
        <begin position="171"/>
        <end position="189"/>
    </location>
</feature>
<sequence length="625" mass="68774">MNLPALPRLRSTKAGVRTSTSEPGDGRLINEVGPSCDNSPKILPEDDDGLPQVPIRSVYRLTKMSALRSPDASELENAPRLCDGHVAGDFVSRGQVSLEVAEHLFRLYMDRLDAFMYGIGGRYQTLGELRRSSRILTVCILTIAALHDGEEGPGSASDYDNGNVHGRPTMSRSSSRSSSDNNNNNKNINPLRNTASGSVYSTCMKEFRRLMAASLFSRHIDRDYLRALCIASYWLSDMSWTLSGYAIRRAAELNLAGYHRRAVEEGSEDAVDSIRLWYVLYICDQHLSTLYARPPIIGDDAALRGWEAFVQAPAASDEDRRLVSQVALLNIVHNIRELFGPDTNEPVPPLYVMQIATFARQLDRWLAHWSAALPERHERIGGFPRKGVLLHYHFATLHLHCQVFRGLVGGATVPAHFIDSATAAVTAATAIINLLITDPEMPQTLAGMPAYMHSMTAFASMFLAKLAMKPPPADTLVHRTVIINLTARLVHLYRSTSVGRWHLVNLMADGLERIVETMRARDWSLATSHVESGAFTSTRTVASIPPGPTSADAAAETDATMTSYRFENGLDHVLGRNSGNGPFNFDANFLLDNSMMLGASPLMYFSGSGVTDFDAADLSPKSFFQ</sequence>
<dbReference type="GO" id="GO:0000976">
    <property type="term" value="F:transcription cis-regulatory region binding"/>
    <property type="evidence" value="ECO:0007669"/>
    <property type="project" value="TreeGrafter"/>
</dbReference>
<name>A0A167WGM4_9HYPO</name>
<dbReference type="SMART" id="SM00906">
    <property type="entry name" value="Fungal_trans"/>
    <property type="match status" value="1"/>
</dbReference>
<feature type="region of interest" description="Disordered" evidence="6">
    <location>
        <begin position="1"/>
        <end position="32"/>
    </location>
</feature>
<dbReference type="GO" id="GO:0006351">
    <property type="term" value="P:DNA-templated transcription"/>
    <property type="evidence" value="ECO:0007669"/>
    <property type="project" value="InterPro"/>
</dbReference>
<keyword evidence="5" id="KW-0539">Nucleus</keyword>
<evidence type="ECO:0000313" key="9">
    <source>
        <dbReference type="Proteomes" id="UP000076874"/>
    </source>
</evidence>
<keyword evidence="2" id="KW-0805">Transcription regulation</keyword>
<feature type="domain" description="Xylanolytic transcriptional activator regulatory" evidence="7">
    <location>
        <begin position="239"/>
        <end position="313"/>
    </location>
</feature>
<dbReference type="GO" id="GO:0005634">
    <property type="term" value="C:nucleus"/>
    <property type="evidence" value="ECO:0007669"/>
    <property type="project" value="UniProtKB-SubCell"/>
</dbReference>
<keyword evidence="9" id="KW-1185">Reference proteome</keyword>
<evidence type="ECO:0000256" key="5">
    <source>
        <dbReference type="ARBA" id="ARBA00023242"/>
    </source>
</evidence>
<evidence type="ECO:0000256" key="4">
    <source>
        <dbReference type="ARBA" id="ARBA00023163"/>
    </source>
</evidence>
<dbReference type="OrthoDB" id="1925334at2759"/>
<evidence type="ECO:0000256" key="6">
    <source>
        <dbReference type="SAM" id="MobiDB-lite"/>
    </source>
</evidence>
<accession>A0A167WGM4</accession>
<proteinExistence type="predicted"/>
<evidence type="ECO:0000313" key="8">
    <source>
        <dbReference type="EMBL" id="OAA63765.1"/>
    </source>
</evidence>
<protein>
    <submittedName>
        <fullName evidence="8">Transcription factor</fullName>
    </submittedName>
</protein>
<evidence type="ECO:0000256" key="1">
    <source>
        <dbReference type="ARBA" id="ARBA00004123"/>
    </source>
</evidence>
<keyword evidence="3" id="KW-0238">DNA-binding</keyword>
<organism evidence="8 9">
    <name type="scientific">Niveomyces insectorum RCEF 264</name>
    <dbReference type="NCBI Taxonomy" id="1081102"/>
    <lineage>
        <taxon>Eukaryota</taxon>
        <taxon>Fungi</taxon>
        <taxon>Dikarya</taxon>
        <taxon>Ascomycota</taxon>
        <taxon>Pezizomycotina</taxon>
        <taxon>Sordariomycetes</taxon>
        <taxon>Hypocreomycetidae</taxon>
        <taxon>Hypocreales</taxon>
        <taxon>Cordycipitaceae</taxon>
        <taxon>Niveomyces</taxon>
    </lineage>
</organism>
<dbReference type="AlphaFoldDB" id="A0A167WGM4"/>
<dbReference type="EMBL" id="AZHD01000005">
    <property type="protein sequence ID" value="OAA63765.1"/>
    <property type="molecule type" value="Genomic_DNA"/>
</dbReference>
<feature type="region of interest" description="Disordered" evidence="6">
    <location>
        <begin position="151"/>
        <end position="193"/>
    </location>
</feature>
<dbReference type="CDD" id="cd12148">
    <property type="entry name" value="fungal_TF_MHR"/>
    <property type="match status" value="1"/>
</dbReference>
<evidence type="ECO:0000256" key="3">
    <source>
        <dbReference type="ARBA" id="ARBA00023125"/>
    </source>
</evidence>
<gene>
    <name evidence="8" type="ORF">SPI_03928</name>
</gene>
<dbReference type="GO" id="GO:0000981">
    <property type="term" value="F:DNA-binding transcription factor activity, RNA polymerase II-specific"/>
    <property type="evidence" value="ECO:0007669"/>
    <property type="project" value="TreeGrafter"/>
</dbReference>
<dbReference type="PANTHER" id="PTHR31845:SF17">
    <property type="entry name" value="ZN(II)2CYS6 TRANSCRIPTION FACTOR (EUROFUNG)"/>
    <property type="match status" value="1"/>
</dbReference>
<evidence type="ECO:0000259" key="7">
    <source>
        <dbReference type="SMART" id="SM00906"/>
    </source>
</evidence>
<dbReference type="PANTHER" id="PTHR31845">
    <property type="entry name" value="FINGER DOMAIN PROTEIN, PUTATIVE-RELATED"/>
    <property type="match status" value="1"/>
</dbReference>
<dbReference type="Proteomes" id="UP000076874">
    <property type="component" value="Unassembled WGS sequence"/>
</dbReference>
<comment type="caution">
    <text evidence="8">The sequence shown here is derived from an EMBL/GenBank/DDBJ whole genome shotgun (WGS) entry which is preliminary data.</text>
</comment>
<dbReference type="InterPro" id="IPR007219">
    <property type="entry name" value="XnlR_reg_dom"/>
</dbReference>
<dbReference type="GO" id="GO:0008270">
    <property type="term" value="F:zinc ion binding"/>
    <property type="evidence" value="ECO:0007669"/>
    <property type="project" value="InterPro"/>
</dbReference>